<dbReference type="GO" id="GO:0009003">
    <property type="term" value="F:signal peptidase activity"/>
    <property type="evidence" value="ECO:0007669"/>
    <property type="project" value="UniProtKB-EC"/>
</dbReference>
<accession>A0A271IZX5</accession>
<dbReference type="NCBIfam" id="TIGR02227">
    <property type="entry name" value="sigpep_I_bact"/>
    <property type="match status" value="2"/>
</dbReference>
<evidence type="ECO:0000256" key="3">
    <source>
        <dbReference type="ARBA" id="ARBA00013208"/>
    </source>
</evidence>
<keyword evidence="7" id="KW-0645">Protease</keyword>
<feature type="region of interest" description="Disordered" evidence="8">
    <location>
        <begin position="1"/>
        <end position="21"/>
    </location>
</feature>
<dbReference type="PROSITE" id="PS00760">
    <property type="entry name" value="SPASE_I_2"/>
    <property type="match status" value="1"/>
</dbReference>
<feature type="domain" description="Peptidase S26" evidence="9">
    <location>
        <begin position="257"/>
        <end position="345"/>
    </location>
</feature>
<dbReference type="Gene3D" id="2.10.109.10">
    <property type="entry name" value="Umud Fragment, subunit A"/>
    <property type="match status" value="1"/>
</dbReference>
<organism evidence="10 11">
    <name type="scientific">Rubrivirga marina</name>
    <dbReference type="NCBI Taxonomy" id="1196024"/>
    <lineage>
        <taxon>Bacteria</taxon>
        <taxon>Pseudomonadati</taxon>
        <taxon>Rhodothermota</taxon>
        <taxon>Rhodothermia</taxon>
        <taxon>Rhodothermales</taxon>
        <taxon>Rubricoccaceae</taxon>
        <taxon>Rubrivirga</taxon>
    </lineage>
</organism>
<dbReference type="PANTHER" id="PTHR43390">
    <property type="entry name" value="SIGNAL PEPTIDASE I"/>
    <property type="match status" value="1"/>
</dbReference>
<dbReference type="EC" id="3.4.21.89" evidence="3 7"/>
<dbReference type="GO" id="GO:0004252">
    <property type="term" value="F:serine-type endopeptidase activity"/>
    <property type="evidence" value="ECO:0007669"/>
    <property type="project" value="InterPro"/>
</dbReference>
<dbReference type="PANTHER" id="PTHR43390:SF1">
    <property type="entry name" value="CHLOROPLAST PROCESSING PEPTIDASE"/>
    <property type="match status" value="1"/>
</dbReference>
<dbReference type="Pfam" id="PF10502">
    <property type="entry name" value="Peptidase_S26"/>
    <property type="match status" value="2"/>
</dbReference>
<evidence type="ECO:0000256" key="1">
    <source>
        <dbReference type="ARBA" id="ARBA00000677"/>
    </source>
</evidence>
<evidence type="ECO:0000256" key="4">
    <source>
        <dbReference type="ARBA" id="ARBA00019232"/>
    </source>
</evidence>
<comment type="subcellular location">
    <subcellularLocation>
        <location evidence="7">Membrane</location>
        <topology evidence="7">Single-pass type II membrane protein</topology>
    </subcellularLocation>
</comment>
<name>A0A271IZX5_9BACT</name>
<proteinExistence type="inferred from homology"/>
<feature type="active site" evidence="6">
    <location>
        <position position="141"/>
    </location>
</feature>
<evidence type="ECO:0000256" key="6">
    <source>
        <dbReference type="PIRSR" id="PIRSR600223-1"/>
    </source>
</evidence>
<dbReference type="InterPro" id="IPR000223">
    <property type="entry name" value="Pept_S26A_signal_pept_1"/>
</dbReference>
<comment type="similarity">
    <text evidence="2 7">Belongs to the peptidase S26 family.</text>
</comment>
<evidence type="ECO:0000256" key="8">
    <source>
        <dbReference type="SAM" id="MobiDB-lite"/>
    </source>
</evidence>
<dbReference type="InterPro" id="IPR019533">
    <property type="entry name" value="Peptidase_S26"/>
</dbReference>
<reference evidence="10 11" key="1">
    <citation type="submission" date="2016-11" db="EMBL/GenBank/DDBJ databases">
        <title>Study of marine rhodopsin-containing bacteria.</title>
        <authorList>
            <person name="Yoshizawa S."/>
            <person name="Kumagai Y."/>
            <person name="Kogure K."/>
        </authorList>
    </citation>
    <scope>NUCLEOTIDE SEQUENCE [LARGE SCALE GENOMIC DNA]</scope>
    <source>
        <strain evidence="10 11">SAORIC-28</strain>
    </source>
</reference>
<dbReference type="PRINTS" id="PR00727">
    <property type="entry name" value="LEADERPTASE"/>
</dbReference>
<dbReference type="RefSeq" id="WP_179299564.1">
    <property type="nucleotide sequence ID" value="NZ_MQWD01000001.1"/>
</dbReference>
<evidence type="ECO:0000313" key="11">
    <source>
        <dbReference type="Proteomes" id="UP000216339"/>
    </source>
</evidence>
<keyword evidence="5 7" id="KW-0378">Hydrolase</keyword>
<sequence>MPTPDRSRSSRSARRSERPPKPTFRENVWYWVKAIAAILLIRAFIGEPYRIPSESMEDTLLVGDFLIVSKLHWGPRTPETIGIPVTQIYLPGLRFPQVRLPGFTEPDRGDVVVFNYPASVDVERGTIPSTVPIERRAPYIKRLMALPGDTLAVFDKVLHVNGTPMPLAPTMKQRWTAYARGDTRPNVRQLEEMGIDLLVGSDRQAEGGGRAFDVFATPPEVEALTADPLVDRVEPFILREDVVDQTYGANPDHVPPRVVPAAGMTIRLDDTTLPIYGEAIARHEGRRLERGPDGGVLLDGAPADTYTFEQDYYMAMGDARDNSVDSRYWGFVPHSHLIGKAVFTFLSFKGEFPFVRPSRFFRPIP</sequence>
<dbReference type="AlphaFoldDB" id="A0A271IZX5"/>
<comment type="caution">
    <text evidence="10">The sequence shown here is derived from an EMBL/GenBank/DDBJ whole genome shotgun (WGS) entry which is preliminary data.</text>
</comment>
<dbReference type="SUPFAM" id="SSF51306">
    <property type="entry name" value="LexA/Signal peptidase"/>
    <property type="match status" value="2"/>
</dbReference>
<gene>
    <name evidence="10" type="ORF">BSZ37_10295</name>
</gene>
<dbReference type="GO" id="GO:0006465">
    <property type="term" value="P:signal peptide processing"/>
    <property type="evidence" value="ECO:0007669"/>
    <property type="project" value="InterPro"/>
</dbReference>
<dbReference type="CDD" id="cd06530">
    <property type="entry name" value="S26_SPase_I"/>
    <property type="match status" value="2"/>
</dbReference>
<evidence type="ECO:0000256" key="7">
    <source>
        <dbReference type="RuleBase" id="RU362042"/>
    </source>
</evidence>
<evidence type="ECO:0000256" key="2">
    <source>
        <dbReference type="ARBA" id="ARBA00009370"/>
    </source>
</evidence>
<evidence type="ECO:0000256" key="5">
    <source>
        <dbReference type="ARBA" id="ARBA00022801"/>
    </source>
</evidence>
<evidence type="ECO:0000259" key="9">
    <source>
        <dbReference type="Pfam" id="PF10502"/>
    </source>
</evidence>
<evidence type="ECO:0000313" key="10">
    <source>
        <dbReference type="EMBL" id="PAP76796.1"/>
    </source>
</evidence>
<feature type="active site" evidence="6">
    <location>
        <position position="55"/>
    </location>
</feature>
<feature type="domain" description="Peptidase S26" evidence="9">
    <location>
        <begin position="28"/>
        <end position="178"/>
    </location>
</feature>
<dbReference type="InterPro" id="IPR019757">
    <property type="entry name" value="Pept_S26A_signal_pept_1_Lys-AS"/>
</dbReference>
<dbReference type="GO" id="GO:0016020">
    <property type="term" value="C:membrane"/>
    <property type="evidence" value="ECO:0007669"/>
    <property type="project" value="UniProtKB-SubCell"/>
</dbReference>
<keyword evidence="11" id="KW-1185">Reference proteome</keyword>
<protein>
    <recommendedName>
        <fullName evidence="4 7">Signal peptidase I</fullName>
        <ecNumber evidence="3 7">3.4.21.89</ecNumber>
    </recommendedName>
</protein>
<dbReference type="EMBL" id="MQWD01000001">
    <property type="protein sequence ID" value="PAP76796.1"/>
    <property type="molecule type" value="Genomic_DNA"/>
</dbReference>
<dbReference type="Proteomes" id="UP000216339">
    <property type="component" value="Unassembled WGS sequence"/>
</dbReference>
<dbReference type="InterPro" id="IPR036286">
    <property type="entry name" value="LexA/Signal_pep-like_sf"/>
</dbReference>
<comment type="catalytic activity">
    <reaction evidence="1 7">
        <text>Cleavage of hydrophobic, N-terminal signal or leader sequences from secreted and periplasmic proteins.</text>
        <dbReference type="EC" id="3.4.21.89"/>
    </reaction>
</comment>